<reference evidence="11 12" key="1">
    <citation type="submission" date="2018-12" db="EMBL/GenBank/DDBJ databases">
        <authorList>
            <person name="Yang Y."/>
        </authorList>
    </citation>
    <scope>NUCLEOTIDE SEQUENCE [LARGE SCALE GENOMIC DNA]</scope>
    <source>
        <strain evidence="11 12">GSF71</strain>
    </source>
</reference>
<keyword evidence="4 9" id="KW-0812">Transmembrane</keyword>
<keyword evidence="6 9" id="KW-0406">Ion transport</keyword>
<evidence type="ECO:0000256" key="5">
    <source>
        <dbReference type="ARBA" id="ARBA00022989"/>
    </source>
</evidence>
<comment type="subcellular location">
    <subcellularLocation>
        <location evidence="9">Cell inner membrane</location>
        <topology evidence="9">Multi-pass membrane protein</topology>
    </subcellularLocation>
    <subcellularLocation>
        <location evidence="1">Membrane</location>
        <topology evidence="1">Multi-pass membrane protein</topology>
    </subcellularLocation>
</comment>
<evidence type="ECO:0000256" key="1">
    <source>
        <dbReference type="ARBA" id="ARBA00004141"/>
    </source>
</evidence>
<accession>A0A3S0V411</accession>
<evidence type="ECO:0000256" key="7">
    <source>
        <dbReference type="ARBA" id="ARBA00023136"/>
    </source>
</evidence>
<dbReference type="InterPro" id="IPR001185">
    <property type="entry name" value="MS_channel"/>
</dbReference>
<feature type="transmembrane region" description="Helical" evidence="9">
    <location>
        <begin position="12"/>
        <end position="35"/>
    </location>
</feature>
<dbReference type="NCBIfam" id="NF001843">
    <property type="entry name" value="PRK00567.1-4"/>
    <property type="match status" value="1"/>
</dbReference>
<dbReference type="EMBL" id="RZIJ01000025">
    <property type="protein sequence ID" value="RUQ65867.1"/>
    <property type="molecule type" value="Genomic_DNA"/>
</dbReference>
<dbReference type="Proteomes" id="UP000280346">
    <property type="component" value="Unassembled WGS sequence"/>
</dbReference>
<dbReference type="RefSeq" id="WP_127002915.1">
    <property type="nucleotide sequence ID" value="NZ_JAKOAR010000048.1"/>
</dbReference>
<comment type="subunit">
    <text evidence="9">Homopentamer.</text>
</comment>
<dbReference type="InterPro" id="IPR037673">
    <property type="entry name" value="MSC/AndL"/>
</dbReference>
<evidence type="ECO:0000256" key="2">
    <source>
        <dbReference type="ARBA" id="ARBA00022448"/>
    </source>
</evidence>
<dbReference type="Pfam" id="PF01741">
    <property type="entry name" value="MscL"/>
    <property type="match status" value="1"/>
</dbReference>
<keyword evidence="12" id="KW-1185">Reference proteome</keyword>
<keyword evidence="8 9" id="KW-0407">Ion channel</keyword>
<dbReference type="PRINTS" id="PR01264">
    <property type="entry name" value="MECHCHANNEL"/>
</dbReference>
<dbReference type="SUPFAM" id="SSF81330">
    <property type="entry name" value="Gated mechanosensitive channel"/>
    <property type="match status" value="1"/>
</dbReference>
<evidence type="ECO:0000256" key="3">
    <source>
        <dbReference type="ARBA" id="ARBA00022475"/>
    </source>
</evidence>
<evidence type="ECO:0000256" key="8">
    <source>
        <dbReference type="ARBA" id="ARBA00023303"/>
    </source>
</evidence>
<protein>
    <recommendedName>
        <fullName evidence="9">Large-conductance mechanosensitive channel</fullName>
    </recommendedName>
</protein>
<feature type="region of interest" description="Disordered" evidence="10">
    <location>
        <begin position="136"/>
        <end position="158"/>
    </location>
</feature>
<feature type="transmembrane region" description="Helical" evidence="9">
    <location>
        <begin position="83"/>
        <end position="101"/>
    </location>
</feature>
<evidence type="ECO:0000256" key="10">
    <source>
        <dbReference type="SAM" id="MobiDB-lite"/>
    </source>
</evidence>
<dbReference type="OrthoDB" id="9810350at2"/>
<dbReference type="NCBIfam" id="TIGR00220">
    <property type="entry name" value="mscL"/>
    <property type="match status" value="1"/>
</dbReference>
<dbReference type="HAMAP" id="MF_00115">
    <property type="entry name" value="MscL"/>
    <property type="match status" value="1"/>
</dbReference>
<sequence length="158" mass="16966">MLNEFKKFVSRGNVVELAVGIIIGAAFTGIVNSLVKDMLMPPIGWLMGGIDFSNYFISLSGGRFDSIAAAEAAGAATINYGRFINTVINFLIVSGALFLIVRQVNRLHFMHKAEAGPSRQEILLTEIRDALRAHHPAVPPDVAPGHPTPPATTRMGSP</sequence>
<dbReference type="Gene3D" id="1.10.1200.120">
    <property type="entry name" value="Large-conductance mechanosensitive channel, MscL, domain 1"/>
    <property type="match status" value="1"/>
</dbReference>
<dbReference type="PANTHER" id="PTHR30266:SF2">
    <property type="entry name" value="LARGE-CONDUCTANCE MECHANOSENSITIVE CHANNEL"/>
    <property type="match status" value="1"/>
</dbReference>
<feature type="compositionally biased region" description="Pro residues" evidence="10">
    <location>
        <begin position="137"/>
        <end position="150"/>
    </location>
</feature>
<comment type="similarity">
    <text evidence="9">Belongs to the MscL family.</text>
</comment>
<organism evidence="11 12">
    <name type="scientific">Azospirillum doebereinerae</name>
    <dbReference type="NCBI Taxonomy" id="92933"/>
    <lineage>
        <taxon>Bacteria</taxon>
        <taxon>Pseudomonadati</taxon>
        <taxon>Pseudomonadota</taxon>
        <taxon>Alphaproteobacteria</taxon>
        <taxon>Rhodospirillales</taxon>
        <taxon>Azospirillaceae</taxon>
        <taxon>Azospirillum</taxon>
    </lineage>
</organism>
<evidence type="ECO:0000313" key="12">
    <source>
        <dbReference type="Proteomes" id="UP000280346"/>
    </source>
</evidence>
<evidence type="ECO:0000256" key="4">
    <source>
        <dbReference type="ARBA" id="ARBA00022692"/>
    </source>
</evidence>
<comment type="function">
    <text evidence="9">Channel that opens in response to stretch forces in the membrane lipid bilayer. May participate in the regulation of osmotic pressure changes within the cell.</text>
</comment>
<dbReference type="GO" id="GO:0005886">
    <property type="term" value="C:plasma membrane"/>
    <property type="evidence" value="ECO:0007669"/>
    <property type="project" value="UniProtKB-SubCell"/>
</dbReference>
<keyword evidence="2 9" id="KW-0813">Transport</keyword>
<evidence type="ECO:0000256" key="9">
    <source>
        <dbReference type="HAMAP-Rule" id="MF_00115"/>
    </source>
</evidence>
<proteinExistence type="inferred from homology"/>
<gene>
    <name evidence="9 11" type="primary">mscL</name>
    <name evidence="11" type="ORF">EJ913_24635</name>
</gene>
<keyword evidence="7 9" id="KW-0472">Membrane</keyword>
<keyword evidence="5 9" id="KW-1133">Transmembrane helix</keyword>
<dbReference type="AlphaFoldDB" id="A0A3S0V411"/>
<dbReference type="InterPro" id="IPR036019">
    <property type="entry name" value="MscL_channel"/>
</dbReference>
<comment type="caution">
    <text evidence="11">The sequence shown here is derived from an EMBL/GenBank/DDBJ whole genome shotgun (WGS) entry which is preliminary data.</text>
</comment>
<keyword evidence="9" id="KW-0997">Cell inner membrane</keyword>
<dbReference type="PANTHER" id="PTHR30266">
    <property type="entry name" value="MECHANOSENSITIVE CHANNEL MSCL"/>
    <property type="match status" value="1"/>
</dbReference>
<dbReference type="NCBIfam" id="NF010557">
    <property type="entry name" value="PRK13952.1"/>
    <property type="match status" value="1"/>
</dbReference>
<name>A0A3S0V411_9PROT</name>
<evidence type="ECO:0000256" key="6">
    <source>
        <dbReference type="ARBA" id="ARBA00023065"/>
    </source>
</evidence>
<dbReference type="GO" id="GO:0008381">
    <property type="term" value="F:mechanosensitive monoatomic ion channel activity"/>
    <property type="evidence" value="ECO:0007669"/>
    <property type="project" value="UniProtKB-UniRule"/>
</dbReference>
<evidence type="ECO:0000313" key="11">
    <source>
        <dbReference type="EMBL" id="RUQ65867.1"/>
    </source>
</evidence>
<keyword evidence="3 9" id="KW-1003">Cell membrane</keyword>